<evidence type="ECO:0000256" key="1">
    <source>
        <dbReference type="ARBA" id="ARBA00004604"/>
    </source>
</evidence>
<evidence type="ECO:0000256" key="2">
    <source>
        <dbReference type="ARBA" id="ARBA00006301"/>
    </source>
</evidence>
<dbReference type="Proteomes" id="UP001165063">
    <property type="component" value="Unassembled WGS sequence"/>
</dbReference>
<dbReference type="GO" id="GO:0042273">
    <property type="term" value="P:ribosomal large subunit biogenesis"/>
    <property type="evidence" value="ECO:0007669"/>
    <property type="project" value="TreeGrafter"/>
</dbReference>
<evidence type="ECO:0000256" key="6">
    <source>
        <dbReference type="ARBA" id="ARBA00022691"/>
    </source>
</evidence>
<evidence type="ECO:0000256" key="5">
    <source>
        <dbReference type="ARBA" id="ARBA00022679"/>
    </source>
</evidence>
<keyword evidence="12" id="KW-1185">Reference proteome</keyword>
<feature type="compositionally biased region" description="Acidic residues" evidence="10">
    <location>
        <begin position="60"/>
        <end position="72"/>
    </location>
</feature>
<feature type="compositionally biased region" description="Basic and acidic residues" evidence="10">
    <location>
        <begin position="83"/>
        <end position="106"/>
    </location>
</feature>
<reference evidence="11" key="1">
    <citation type="submission" date="2023-04" db="EMBL/GenBank/DDBJ databases">
        <title>Ambrosiozyma monospora NBRC 1965.</title>
        <authorList>
            <person name="Ichikawa N."/>
            <person name="Sato H."/>
            <person name="Tonouchi N."/>
        </authorList>
    </citation>
    <scope>NUCLEOTIDE SEQUENCE</scope>
    <source>
        <strain evidence="11">NBRC 1965</strain>
    </source>
</reference>
<feature type="compositionally biased region" description="Basic residues" evidence="10">
    <location>
        <begin position="22"/>
        <end position="32"/>
    </location>
</feature>
<protein>
    <recommendedName>
        <fullName evidence="8 9">Ribosomal RNA-processing protein 8</fullName>
        <ecNumber evidence="9">2.1.1.-</ecNumber>
    </recommendedName>
</protein>
<dbReference type="Gene3D" id="1.10.10.2150">
    <property type="entry name" value="Ribosomal RNA-processing protein 8, N-terminal domain"/>
    <property type="match status" value="1"/>
</dbReference>
<keyword evidence="7 9" id="KW-0539">Nucleus</keyword>
<evidence type="ECO:0000256" key="9">
    <source>
        <dbReference type="RuleBase" id="RU365074"/>
    </source>
</evidence>
<feature type="region of interest" description="Disordered" evidence="10">
    <location>
        <begin position="1"/>
        <end position="115"/>
    </location>
</feature>
<comment type="subcellular location">
    <subcellularLocation>
        <location evidence="1 9">Nucleus</location>
        <location evidence="1 9">Nucleolus</location>
    </subcellularLocation>
</comment>
<gene>
    <name evidence="11" type="ORF">Amon01_000631200</name>
</gene>
<dbReference type="FunFam" id="1.10.10.2150:FF:000001">
    <property type="entry name" value="Ribosomal RNA-processing protein 8"/>
    <property type="match status" value="1"/>
</dbReference>
<proteinExistence type="inferred from homology"/>
<keyword evidence="4 9" id="KW-0489">Methyltransferase</keyword>
<keyword evidence="3 9" id="KW-0698">rRNA processing</keyword>
<evidence type="ECO:0000313" key="12">
    <source>
        <dbReference type="Proteomes" id="UP001165063"/>
    </source>
</evidence>
<sequence length="312" mass="35497">MSLFKVEGWGLENTKIVPATLKKTKKKNKKKKTQEENVEDQDYHDKKDTHNKKRKLRGDDIDDDEESKDSEDEKLNKKHKKGKKDEQHSKKSKSKHDNEDKEHQKQEPSASSDLVTSAFSNTKLTPLQQKMLSKLSGSRFRWINEQLYTIKSDDALEMISKQPELFDEYHKGFRSQVESWPENPVDGFVKTIFERGCQKNVNAPGGLPGLVSETSNGGRPKKTVVIADMGCGEAQLAWDVEKYLKEIKSSSNNRKMKGKTSGKKNKKQLVVSPGKFGKSLNVTVHSFDLKKANEKVQVADIKHTSLRKHTVC</sequence>
<evidence type="ECO:0000256" key="3">
    <source>
        <dbReference type="ARBA" id="ARBA00022552"/>
    </source>
</evidence>
<organism evidence="11 12">
    <name type="scientific">Ambrosiozyma monospora</name>
    <name type="common">Yeast</name>
    <name type="synonym">Endomycopsis monosporus</name>
    <dbReference type="NCBI Taxonomy" id="43982"/>
    <lineage>
        <taxon>Eukaryota</taxon>
        <taxon>Fungi</taxon>
        <taxon>Dikarya</taxon>
        <taxon>Ascomycota</taxon>
        <taxon>Saccharomycotina</taxon>
        <taxon>Pichiomycetes</taxon>
        <taxon>Pichiales</taxon>
        <taxon>Pichiaceae</taxon>
        <taxon>Ambrosiozyma</taxon>
    </lineage>
</organism>
<dbReference type="EC" id="2.1.1.-" evidence="9"/>
<evidence type="ECO:0000256" key="7">
    <source>
        <dbReference type="ARBA" id="ARBA00023242"/>
    </source>
</evidence>
<dbReference type="InterPro" id="IPR007823">
    <property type="entry name" value="RRP8"/>
</dbReference>
<keyword evidence="5 9" id="KW-0808">Transferase</keyword>
<evidence type="ECO:0000256" key="8">
    <source>
        <dbReference type="ARBA" id="ARBA00076672"/>
    </source>
</evidence>
<dbReference type="PANTHER" id="PTHR12787">
    <property type="entry name" value="RIBOSOMAL RNA-PROCESSING PROTEIN 8"/>
    <property type="match status" value="1"/>
</dbReference>
<keyword evidence="6 9" id="KW-0949">S-adenosyl-L-methionine</keyword>
<evidence type="ECO:0000256" key="4">
    <source>
        <dbReference type="ARBA" id="ARBA00022603"/>
    </source>
</evidence>
<comment type="caution">
    <text evidence="11">The sequence shown here is derived from an EMBL/GenBank/DDBJ whole genome shotgun (WGS) entry which is preliminary data.</text>
</comment>
<dbReference type="OrthoDB" id="10258825at2759"/>
<comment type="similarity">
    <text evidence="2 9">Belongs to the methyltransferase superfamily. RRP8 family.</text>
</comment>
<accession>A0A9W6Z1X9</accession>
<evidence type="ECO:0000313" key="11">
    <source>
        <dbReference type="EMBL" id="GMG40583.1"/>
    </source>
</evidence>
<dbReference type="EMBL" id="BSXU01003935">
    <property type="protein sequence ID" value="GMG40583.1"/>
    <property type="molecule type" value="Genomic_DNA"/>
</dbReference>
<dbReference type="InterPro" id="IPR042036">
    <property type="entry name" value="RRP8_N"/>
</dbReference>
<comment type="function">
    <text evidence="9">S-adenosyl-L-methionine-dependent methyltransferase that specifically methylates the N(1) position of adenine in helix 25.1 in 25S rRNA. Required both for ribosomal 40S and 60S subunits biogenesis. Required for efficient pre-rRNA cleavage at site A2.</text>
</comment>
<dbReference type="Pfam" id="PF05148">
    <property type="entry name" value="Methyltransf_8"/>
    <property type="match status" value="1"/>
</dbReference>
<dbReference type="Gene3D" id="3.40.50.150">
    <property type="entry name" value="Vaccinia Virus protein VP39"/>
    <property type="match status" value="1"/>
</dbReference>
<dbReference type="PANTHER" id="PTHR12787:SF0">
    <property type="entry name" value="RIBOSOMAL RNA-PROCESSING PROTEIN 8"/>
    <property type="match status" value="1"/>
</dbReference>
<dbReference type="AlphaFoldDB" id="A0A9W6Z1X9"/>
<name>A0A9W6Z1X9_AMBMO</name>
<dbReference type="GO" id="GO:0005730">
    <property type="term" value="C:nucleolus"/>
    <property type="evidence" value="ECO:0007669"/>
    <property type="project" value="UniProtKB-SubCell"/>
</dbReference>
<dbReference type="InterPro" id="IPR029063">
    <property type="entry name" value="SAM-dependent_MTases_sf"/>
</dbReference>
<evidence type="ECO:0000256" key="10">
    <source>
        <dbReference type="SAM" id="MobiDB-lite"/>
    </source>
</evidence>
<dbReference type="GO" id="GO:0016433">
    <property type="term" value="F:rRNA (adenine) methyltransferase activity"/>
    <property type="evidence" value="ECO:0007669"/>
    <property type="project" value="TreeGrafter"/>
</dbReference>